<dbReference type="RefSeq" id="WP_225235709.1">
    <property type="nucleotide sequence ID" value="NZ_JBAPLV010000024.1"/>
</dbReference>
<accession>A0ABU8ECF3</accession>
<gene>
    <name evidence="1" type="ORF">UXQ13_18815</name>
</gene>
<dbReference type="SUPFAM" id="SSF55469">
    <property type="entry name" value="FMN-dependent nitroreductase-like"/>
    <property type="match status" value="1"/>
</dbReference>
<name>A0ABU8ECF3_9ACTN</name>
<protein>
    <recommendedName>
        <fullName evidence="3">Nitroreductase</fullName>
    </recommendedName>
</protein>
<dbReference type="EMBL" id="JBAPLV010000024">
    <property type="protein sequence ID" value="MEI4280531.1"/>
    <property type="molecule type" value="Genomic_DNA"/>
</dbReference>
<comment type="caution">
    <text evidence="1">The sequence shown here is derived from an EMBL/GenBank/DDBJ whole genome shotgun (WGS) entry which is preliminary data.</text>
</comment>
<sequence>MLPDRLEVRLDRARCAGGDPRGHAASLSAGAAVCAAEIGAAAAGLAVDVELRPDPADDLLVAVLRPADRLPDPRLAALDLLVGLRQCYRAGSDDEQLAGDLAADLATAATRAVEVLALSPEQVCRSTRWVLDAADRGRSRRVAPQNLTCAPARVALATAGDTVTERVRAGRALQLVLLQISRHGGAGGLVTGSVEVAAVRAIAERQVCPGRRLQALVHIGRGAPGTRPGPRRPLAEILYEHSATWPPPPPSPDDHDG</sequence>
<evidence type="ECO:0008006" key="3">
    <source>
        <dbReference type="Google" id="ProtNLM"/>
    </source>
</evidence>
<reference evidence="1 2" key="1">
    <citation type="submission" date="2024-03" db="EMBL/GenBank/DDBJ databases">
        <title>Draft genome sequence of Klenkia terrae.</title>
        <authorList>
            <person name="Duangmal K."/>
            <person name="Chantavorakit T."/>
        </authorList>
    </citation>
    <scope>NUCLEOTIDE SEQUENCE [LARGE SCALE GENOMIC DNA]</scope>
    <source>
        <strain evidence="1 2">JCM 17786</strain>
    </source>
</reference>
<keyword evidence="2" id="KW-1185">Reference proteome</keyword>
<proteinExistence type="predicted"/>
<dbReference type="Proteomes" id="UP001373496">
    <property type="component" value="Unassembled WGS sequence"/>
</dbReference>
<evidence type="ECO:0000313" key="2">
    <source>
        <dbReference type="Proteomes" id="UP001373496"/>
    </source>
</evidence>
<evidence type="ECO:0000313" key="1">
    <source>
        <dbReference type="EMBL" id="MEI4280531.1"/>
    </source>
</evidence>
<dbReference type="Gene3D" id="3.40.109.10">
    <property type="entry name" value="NADH Oxidase"/>
    <property type="match status" value="1"/>
</dbReference>
<dbReference type="InterPro" id="IPR000415">
    <property type="entry name" value="Nitroreductase-like"/>
</dbReference>
<organism evidence="1 2">
    <name type="scientific">Klenkia terrae</name>
    <dbReference type="NCBI Taxonomy" id="1052259"/>
    <lineage>
        <taxon>Bacteria</taxon>
        <taxon>Bacillati</taxon>
        <taxon>Actinomycetota</taxon>
        <taxon>Actinomycetes</taxon>
        <taxon>Geodermatophilales</taxon>
        <taxon>Geodermatophilaceae</taxon>
        <taxon>Klenkia</taxon>
    </lineage>
</organism>